<dbReference type="OrthoDB" id="6197762at2"/>
<name>A0A7U8C5V1_NEPCE</name>
<accession>A0A7U8C5V1</accession>
<dbReference type="RefSeq" id="WP_007019937.1">
    <property type="nucleotide sequence ID" value="NZ_CH724125.1"/>
</dbReference>
<reference evidence="2 3" key="1">
    <citation type="submission" date="2006-02" db="EMBL/GenBank/DDBJ databases">
        <authorList>
            <person name="Pinhassi J."/>
            <person name="Pedros-Alio C."/>
            <person name="Ferriera S."/>
            <person name="Johnson J."/>
            <person name="Kravitz S."/>
            <person name="Halpern A."/>
            <person name="Remington K."/>
            <person name="Beeson K."/>
            <person name="Tran B."/>
            <person name="Rogers Y.-H."/>
            <person name="Friedman R."/>
            <person name="Venter J.C."/>
        </authorList>
    </citation>
    <scope>NUCLEOTIDE SEQUENCE [LARGE SCALE GENOMIC DNA]</scope>
    <source>
        <strain evidence="2 3">MED92</strain>
    </source>
</reference>
<keyword evidence="3" id="KW-1185">Reference proteome</keyword>
<comment type="caution">
    <text evidence="2">The sequence shown here is derived from an EMBL/GenBank/DDBJ whole genome shotgun (WGS) entry which is preliminary data.</text>
</comment>
<gene>
    <name evidence="2" type="ORF">MED92_11059</name>
</gene>
<dbReference type="EMBL" id="AAOW01000009">
    <property type="protein sequence ID" value="EAR61261.1"/>
    <property type="molecule type" value="Genomic_DNA"/>
</dbReference>
<sequence>MFSKSLYNGVLAIMISVSSLTAQAEPGEYNGQFKAGENPLVWSEQASEWISPNQFWLAFAETKGGLTWGQRTDYPEYDQVNEHDTMIIQLESGNCMMEFFHSRWRRANDVRRWDPLFNEYAGCPDVFK</sequence>
<organism evidence="2 3">
    <name type="scientific">Neptuniibacter caesariensis</name>
    <dbReference type="NCBI Taxonomy" id="207954"/>
    <lineage>
        <taxon>Bacteria</taxon>
        <taxon>Pseudomonadati</taxon>
        <taxon>Pseudomonadota</taxon>
        <taxon>Gammaproteobacteria</taxon>
        <taxon>Oceanospirillales</taxon>
        <taxon>Oceanospirillaceae</taxon>
        <taxon>Neptuniibacter</taxon>
    </lineage>
</organism>
<feature type="chain" id="PRO_5031237327" evidence="1">
    <location>
        <begin position="25"/>
        <end position="128"/>
    </location>
</feature>
<evidence type="ECO:0000313" key="2">
    <source>
        <dbReference type="EMBL" id="EAR61261.1"/>
    </source>
</evidence>
<evidence type="ECO:0000256" key="1">
    <source>
        <dbReference type="SAM" id="SignalP"/>
    </source>
</evidence>
<protein>
    <submittedName>
        <fullName evidence="2">Uncharacterized protein</fullName>
    </submittedName>
</protein>
<dbReference type="Proteomes" id="UP000002171">
    <property type="component" value="Unassembled WGS sequence"/>
</dbReference>
<evidence type="ECO:0000313" key="3">
    <source>
        <dbReference type="Proteomes" id="UP000002171"/>
    </source>
</evidence>
<proteinExistence type="predicted"/>
<keyword evidence="1" id="KW-0732">Signal</keyword>
<feature type="signal peptide" evidence="1">
    <location>
        <begin position="1"/>
        <end position="24"/>
    </location>
</feature>
<dbReference type="AlphaFoldDB" id="A0A7U8C5V1"/>